<dbReference type="Proteomes" id="UP000054776">
    <property type="component" value="Unassembled WGS sequence"/>
</dbReference>
<feature type="signal peptide" evidence="1">
    <location>
        <begin position="1"/>
        <end position="23"/>
    </location>
</feature>
<evidence type="ECO:0000313" key="2">
    <source>
        <dbReference type="EMBL" id="KRY28419.1"/>
    </source>
</evidence>
<reference evidence="2 3" key="1">
    <citation type="submission" date="2015-01" db="EMBL/GenBank/DDBJ databases">
        <title>Evolution of Trichinella species and genotypes.</title>
        <authorList>
            <person name="Korhonen P.K."/>
            <person name="Edoardo P."/>
            <person name="Giuseppe L.R."/>
            <person name="Gasser R.B."/>
        </authorList>
    </citation>
    <scope>NUCLEOTIDE SEQUENCE [LARGE SCALE GENOMIC DNA]</scope>
    <source>
        <strain evidence="2">ISS3</strain>
    </source>
</reference>
<dbReference type="OrthoDB" id="5932291at2759"/>
<protein>
    <submittedName>
        <fullName evidence="2">Uncharacterized protein</fullName>
    </submittedName>
</protein>
<accession>A0A0V1AW31</accession>
<evidence type="ECO:0000313" key="3">
    <source>
        <dbReference type="Proteomes" id="UP000054776"/>
    </source>
</evidence>
<dbReference type="EMBL" id="JYDH01000204">
    <property type="protein sequence ID" value="KRY28419.1"/>
    <property type="molecule type" value="Genomic_DNA"/>
</dbReference>
<sequence>MFWLLVLWYFRKFSVLNVDFTHGFRKSLRVDFLKPCWKSLLENGGTSAPDHLNDVGVRVRGVFDQCTFMFIDNRSPSLNKANFHCFVLRCYHVRERTSVVSRPLTRRQHGSVANILVLRAGAVGSTEVESRKSWISEQTEILSDSRNPYSLTETGTQWDCCGNMAWPACRIITPPQPCNNARQPGRFGEQKMLSFQVGTCGTQDPGGSSWMRVGHRNISEKVELESRKTALIMTNSV</sequence>
<proteinExistence type="predicted"/>
<dbReference type="InParanoid" id="A0A0V1AW31"/>
<name>A0A0V1AW31_TRISP</name>
<evidence type="ECO:0000256" key="1">
    <source>
        <dbReference type="SAM" id="SignalP"/>
    </source>
</evidence>
<feature type="chain" id="PRO_5006874731" evidence="1">
    <location>
        <begin position="24"/>
        <end position="237"/>
    </location>
</feature>
<dbReference type="AlphaFoldDB" id="A0A0V1AW31"/>
<keyword evidence="3" id="KW-1185">Reference proteome</keyword>
<organism evidence="2 3">
    <name type="scientific">Trichinella spiralis</name>
    <name type="common">Trichina worm</name>
    <dbReference type="NCBI Taxonomy" id="6334"/>
    <lineage>
        <taxon>Eukaryota</taxon>
        <taxon>Metazoa</taxon>
        <taxon>Ecdysozoa</taxon>
        <taxon>Nematoda</taxon>
        <taxon>Enoplea</taxon>
        <taxon>Dorylaimia</taxon>
        <taxon>Trichinellida</taxon>
        <taxon>Trichinellidae</taxon>
        <taxon>Trichinella</taxon>
    </lineage>
</organism>
<comment type="caution">
    <text evidence="2">The sequence shown here is derived from an EMBL/GenBank/DDBJ whole genome shotgun (WGS) entry which is preliminary data.</text>
</comment>
<gene>
    <name evidence="2" type="ORF">T01_3476</name>
</gene>
<keyword evidence="1" id="KW-0732">Signal</keyword>